<name>A0A3M6T644_POCDA</name>
<feature type="non-terminal residue" evidence="1">
    <location>
        <position position="1"/>
    </location>
</feature>
<dbReference type="Proteomes" id="UP000275408">
    <property type="component" value="Unassembled WGS sequence"/>
</dbReference>
<comment type="caution">
    <text evidence="1">The sequence shown here is derived from an EMBL/GenBank/DDBJ whole genome shotgun (WGS) entry which is preliminary data.</text>
</comment>
<accession>A0A3M6T644</accession>
<organism evidence="1 2">
    <name type="scientific">Pocillopora damicornis</name>
    <name type="common">Cauliflower coral</name>
    <name type="synonym">Millepora damicornis</name>
    <dbReference type="NCBI Taxonomy" id="46731"/>
    <lineage>
        <taxon>Eukaryota</taxon>
        <taxon>Metazoa</taxon>
        <taxon>Cnidaria</taxon>
        <taxon>Anthozoa</taxon>
        <taxon>Hexacorallia</taxon>
        <taxon>Scleractinia</taxon>
        <taxon>Astrocoeniina</taxon>
        <taxon>Pocilloporidae</taxon>
        <taxon>Pocillopora</taxon>
    </lineage>
</organism>
<keyword evidence="2" id="KW-1185">Reference proteome</keyword>
<evidence type="ECO:0000313" key="2">
    <source>
        <dbReference type="Proteomes" id="UP000275408"/>
    </source>
</evidence>
<dbReference type="AlphaFoldDB" id="A0A3M6T644"/>
<reference evidence="1 2" key="1">
    <citation type="journal article" date="2018" name="Sci. Rep.">
        <title>Comparative analysis of the Pocillopora damicornis genome highlights role of immune system in coral evolution.</title>
        <authorList>
            <person name="Cunning R."/>
            <person name="Bay R.A."/>
            <person name="Gillette P."/>
            <person name="Baker A.C."/>
            <person name="Traylor-Knowles N."/>
        </authorList>
    </citation>
    <scope>NUCLEOTIDE SEQUENCE [LARGE SCALE GENOMIC DNA]</scope>
    <source>
        <strain evidence="1">RSMAS</strain>
        <tissue evidence="1">Whole animal</tissue>
    </source>
</reference>
<dbReference type="EMBL" id="RCHS01004226">
    <property type="protein sequence ID" value="RMX36744.1"/>
    <property type="molecule type" value="Genomic_DNA"/>
</dbReference>
<sequence>TQADLDLCMNLLVHHVSPVPTNMTESLYDEVKREGERSTELVAVATEPLTSALQLPMGWALHKRGASVRLSQNVRQNLIFGRDTDRRQDPGQVTKDTRTACTIDGERMFDGTEWLSNVQIQDNDLTESPASNVDEECLREARNTGESSTELVAVATEPLTSALQLPIEWALHKRGASVQLSQNVWQYLTQKFNIGRATDRRQDPEQAIKDMRTACTIDRERIERMFDGTEWLSNIQIQETDDTTDADDQDDDLIEAPASNVDEECSREARNTVMGEIGMKHPIMFDVYDVCSLAREGRLPSLKVKILRDMCKHFGLAF</sequence>
<protein>
    <submittedName>
        <fullName evidence="1">Uncharacterized protein</fullName>
    </submittedName>
</protein>
<gene>
    <name evidence="1" type="ORF">pdam_00023178</name>
</gene>
<proteinExistence type="predicted"/>
<evidence type="ECO:0000313" key="1">
    <source>
        <dbReference type="EMBL" id="RMX36744.1"/>
    </source>
</evidence>